<keyword evidence="3" id="KW-0813">Transport</keyword>
<dbReference type="EMBL" id="CP058214">
    <property type="protein sequence ID" value="QPC42035.1"/>
    <property type="molecule type" value="Genomic_DNA"/>
</dbReference>
<dbReference type="GO" id="GO:0006865">
    <property type="term" value="P:amino acid transport"/>
    <property type="evidence" value="ECO:0007669"/>
    <property type="project" value="UniProtKB-KW"/>
</dbReference>
<dbReference type="SUPFAM" id="SSF53822">
    <property type="entry name" value="Periplasmic binding protein-like I"/>
    <property type="match status" value="1"/>
</dbReference>
<dbReference type="PANTHER" id="PTHR30483">
    <property type="entry name" value="LEUCINE-SPECIFIC-BINDING PROTEIN"/>
    <property type="match status" value="1"/>
</dbReference>
<keyword evidence="3" id="KW-0029">Amino-acid transport</keyword>
<dbReference type="CDD" id="cd06338">
    <property type="entry name" value="PBP1_ABC_ligand_binding-like"/>
    <property type="match status" value="1"/>
</dbReference>
<dbReference type="Pfam" id="PF13458">
    <property type="entry name" value="Peripla_BP_6"/>
    <property type="match status" value="1"/>
</dbReference>
<dbReference type="Gene3D" id="3.40.50.2300">
    <property type="match status" value="2"/>
</dbReference>
<keyword evidence="2" id="KW-0732">Signal</keyword>
<dbReference type="PROSITE" id="PS51318">
    <property type="entry name" value="TAT"/>
    <property type="match status" value="1"/>
</dbReference>
<keyword evidence="6" id="KW-1185">Reference proteome</keyword>
<evidence type="ECO:0000313" key="5">
    <source>
        <dbReference type="EMBL" id="QPC42035.1"/>
    </source>
</evidence>
<name>A0A7S8C286_9HYPH</name>
<feature type="domain" description="Leucine-binding protein" evidence="4">
    <location>
        <begin position="36"/>
        <end position="380"/>
    </location>
</feature>
<accession>A0A7S8C286</accession>
<evidence type="ECO:0000259" key="4">
    <source>
        <dbReference type="Pfam" id="PF13458"/>
    </source>
</evidence>
<evidence type="ECO:0000256" key="1">
    <source>
        <dbReference type="ARBA" id="ARBA00010062"/>
    </source>
</evidence>
<evidence type="ECO:0000313" key="6">
    <source>
        <dbReference type="Proteomes" id="UP000593594"/>
    </source>
</evidence>
<comment type="similarity">
    <text evidence="1">Belongs to the leucine-binding protein family.</text>
</comment>
<proteinExistence type="inferred from homology"/>
<dbReference type="KEGG" id="kmn:HW532_04520"/>
<protein>
    <submittedName>
        <fullName evidence="5">Amino acid ABC transporter substrate-binding protein</fullName>
    </submittedName>
</protein>
<evidence type="ECO:0000256" key="2">
    <source>
        <dbReference type="ARBA" id="ARBA00022729"/>
    </source>
</evidence>
<dbReference type="InterPro" id="IPR051010">
    <property type="entry name" value="BCAA_transport"/>
</dbReference>
<dbReference type="InterPro" id="IPR006311">
    <property type="entry name" value="TAT_signal"/>
</dbReference>
<organism evidence="5 6">
    <name type="scientific">Kaustia mangrovi</name>
    <dbReference type="NCBI Taxonomy" id="2593653"/>
    <lineage>
        <taxon>Bacteria</taxon>
        <taxon>Pseudomonadati</taxon>
        <taxon>Pseudomonadota</taxon>
        <taxon>Alphaproteobacteria</taxon>
        <taxon>Hyphomicrobiales</taxon>
        <taxon>Parvibaculaceae</taxon>
        <taxon>Kaustia</taxon>
    </lineage>
</organism>
<dbReference type="NCBIfam" id="TIGR01409">
    <property type="entry name" value="TAT_signal_seq"/>
    <property type="match status" value="1"/>
</dbReference>
<sequence>MTRTLSRRGFLKTSAAGLGALTVAAPAIHTRAATATVRCGVVTSLSGENRFGGNLTRRGYDFWAEKINEKGGIEIGGERFKVEMFYGDAQSQPASGASAAERLIVQDEVNVLFGPYTSGVTLAVQPICAKYRVPMISGSAESPNVWLAQPAFNFGMIPSVDLSSGKAVGVIADAAGTRPASAAVVGVNEPFSKETAEGFRAGVKEAGLQLTSYELVPAQADLTPIVTNLKAQNPDLVAVGGHEEVLINVVKTARSLDFRPKAILMHYGVTNPAFARELGADADGVLGISMWTPKLPYEDALFGTAAEYDDASHARWGSRPDYTEAACSASGLVLQDAAARLGAPPPWDESARTELTKAIEETDIDTFYGPVAFDKEGDHFHCNTRPVPVVIQIAEGAVVPVAPGDAAEGEFVYPLPKWS</sequence>
<evidence type="ECO:0000256" key="3">
    <source>
        <dbReference type="ARBA" id="ARBA00022970"/>
    </source>
</evidence>
<dbReference type="Proteomes" id="UP000593594">
    <property type="component" value="Chromosome"/>
</dbReference>
<gene>
    <name evidence="5" type="ORF">HW532_04520</name>
</gene>
<dbReference type="AlphaFoldDB" id="A0A7S8C286"/>
<dbReference type="InterPro" id="IPR019546">
    <property type="entry name" value="TAT_signal_bac_arc"/>
</dbReference>
<dbReference type="InterPro" id="IPR028082">
    <property type="entry name" value="Peripla_BP_I"/>
</dbReference>
<dbReference type="InterPro" id="IPR028081">
    <property type="entry name" value="Leu-bd"/>
</dbReference>
<dbReference type="RefSeq" id="WP_213163263.1">
    <property type="nucleotide sequence ID" value="NZ_CP058214.1"/>
</dbReference>
<dbReference type="PANTHER" id="PTHR30483:SF37">
    <property type="entry name" value="ABC TRANSPORTER SUBSTRATE-BINDING PROTEIN"/>
    <property type="match status" value="1"/>
</dbReference>
<reference evidence="5 6" key="1">
    <citation type="submission" date="2020-06" db="EMBL/GenBank/DDBJ databases">
        <title>Genome sequence of 2 isolates from Red Sea Mangroves.</title>
        <authorList>
            <person name="Sefrji F."/>
            <person name="Michoud G."/>
            <person name="Merlino G."/>
            <person name="Daffonchio D."/>
        </authorList>
    </citation>
    <scope>NUCLEOTIDE SEQUENCE [LARGE SCALE GENOMIC DNA]</scope>
    <source>
        <strain evidence="5 6">R1DC25</strain>
    </source>
</reference>